<dbReference type="PROSITE" id="PS00611">
    <property type="entry name" value="HISOL_DEHYDROGENASE"/>
    <property type="match status" value="1"/>
</dbReference>
<sequence length="428" mass="46314">MIKILDATGEGSTEILKDILDRGDKESSDITKSVMEILAGVEKDGDTALKEFTKKFDGVEIDDFLVSQDEIEAAYLQCDEDFIKAMKRAKDNIWDYHQKQLKESWITNKSSGIILGQLYNPMEKVGIYVPGGTAAYPSSVLMNAIPAKVAGVGKIIMVTPPLKDGTVNKNILAAARIAGVDKVYKVGGAQAVAALANGTQTIGKVDKIVGPGNIYVAAAKRLVFGKVDIDMIAGPSEVLIVADETANPRYVAADLLSQAEHDVLASSILVTTSPEIAKEVAKEVEIQTKTLSRREIIEKSLSDYGAIVVVKSLDDAMKFANEIAPEHLEMAVKDPFSTIGKIKNAGAIFLGEYSPEPLGDYFAGPNHTLPTSGTARFFSPLGVDDFVKKSSLVYYDRKNLEQVKDDIIKIAQKEGLDAHANSVEVRFE</sequence>
<dbReference type="EC" id="1.1.1.23" evidence="3 8"/>
<evidence type="ECO:0000256" key="5">
    <source>
        <dbReference type="ARBA" id="ARBA00022833"/>
    </source>
</evidence>
<dbReference type="GO" id="GO:0005829">
    <property type="term" value="C:cytosol"/>
    <property type="evidence" value="ECO:0007669"/>
    <property type="project" value="TreeGrafter"/>
</dbReference>
<evidence type="ECO:0000256" key="6">
    <source>
        <dbReference type="ARBA" id="ARBA00023002"/>
    </source>
</evidence>
<feature type="binding site" evidence="8 11">
    <location>
        <position position="213"/>
    </location>
    <ligand>
        <name>NAD(+)</name>
        <dbReference type="ChEBI" id="CHEBI:57540"/>
    </ligand>
</feature>
<comment type="caution">
    <text evidence="15">The sequence shown here is derived from an EMBL/GenBank/DDBJ whole genome shotgun (WGS) entry which is preliminary data.</text>
</comment>
<evidence type="ECO:0000256" key="11">
    <source>
        <dbReference type="PIRSR" id="PIRSR000099-2"/>
    </source>
</evidence>
<evidence type="ECO:0000313" key="15">
    <source>
        <dbReference type="EMBL" id="KDR95101.1"/>
    </source>
</evidence>
<evidence type="ECO:0000256" key="1">
    <source>
        <dbReference type="ARBA" id="ARBA00003850"/>
    </source>
</evidence>
<feature type="binding site" evidence="8 11">
    <location>
        <position position="128"/>
    </location>
    <ligand>
        <name>NAD(+)</name>
        <dbReference type="ChEBI" id="CHEBI:57540"/>
    </ligand>
</feature>
<dbReference type="OrthoDB" id="9805269at2"/>
<comment type="pathway">
    <text evidence="8">Amino-acid biosynthesis; L-histidine biosynthesis; L-histidine from 5-phospho-alpha-D-ribose 1-diphosphate: step 9/9.</text>
</comment>
<evidence type="ECO:0000256" key="8">
    <source>
        <dbReference type="HAMAP-Rule" id="MF_01024"/>
    </source>
</evidence>
<keyword evidence="5 8" id="KW-0862">Zinc</keyword>
<dbReference type="eggNOG" id="COG0141">
    <property type="taxonomic scope" value="Bacteria"/>
</dbReference>
<evidence type="ECO:0000256" key="10">
    <source>
        <dbReference type="PIRSR" id="PIRSR000099-1"/>
    </source>
</evidence>
<feature type="active site" description="Proton acceptor" evidence="8 10">
    <location>
        <position position="327"/>
    </location>
</feature>
<comment type="function">
    <text evidence="1 8">Catalyzes the sequential NAD-dependent oxidations of L-histidinol to L-histidinaldehyde and then to L-histidine.</text>
</comment>
<dbReference type="STRING" id="1121324.CLIT_11c01300"/>
<reference evidence="15 16" key="1">
    <citation type="submission" date="2014-03" db="EMBL/GenBank/DDBJ databases">
        <title>Genome sequence of Clostridium litorale W6, DSM 5388.</title>
        <authorList>
            <person name="Poehlein A."/>
            <person name="Jagirdar A."/>
            <person name="Khonsari B."/>
            <person name="Chibani C.M."/>
            <person name="Gutierrez Gutierrez D.A."/>
            <person name="Davydova E."/>
            <person name="Alghaithi H.S."/>
            <person name="Nair K.P."/>
            <person name="Dhamotharan K."/>
            <person name="Chandran L."/>
            <person name="G W."/>
            <person name="Daniel R."/>
        </authorList>
    </citation>
    <scope>NUCLEOTIDE SEQUENCE [LARGE SCALE GENOMIC DNA]</scope>
    <source>
        <strain evidence="15 16">W6</strain>
    </source>
</reference>
<accession>A0A069RDL9</accession>
<organism evidence="15 16">
    <name type="scientific">Peptoclostridium litorale DSM 5388</name>
    <dbReference type="NCBI Taxonomy" id="1121324"/>
    <lineage>
        <taxon>Bacteria</taxon>
        <taxon>Bacillati</taxon>
        <taxon>Bacillota</taxon>
        <taxon>Clostridia</taxon>
        <taxon>Peptostreptococcales</taxon>
        <taxon>Peptoclostridiaceae</taxon>
        <taxon>Peptoclostridium</taxon>
    </lineage>
</organism>
<proteinExistence type="inferred from homology"/>
<feature type="binding site" evidence="8 12">
    <location>
        <position position="258"/>
    </location>
    <ligand>
        <name>substrate</name>
    </ligand>
</feature>
<comment type="similarity">
    <text evidence="2 8 9 14">Belongs to the histidinol dehydrogenase family.</text>
</comment>
<feature type="active site" description="Proton acceptor" evidence="8 10">
    <location>
        <position position="326"/>
    </location>
</feature>
<feature type="binding site" evidence="8 12">
    <location>
        <position position="419"/>
    </location>
    <ligand>
        <name>substrate</name>
    </ligand>
</feature>
<keyword evidence="4 8" id="KW-0479">Metal-binding</keyword>
<dbReference type="Proteomes" id="UP000027946">
    <property type="component" value="Unassembled WGS sequence"/>
</dbReference>
<dbReference type="PANTHER" id="PTHR21256:SF2">
    <property type="entry name" value="HISTIDINE BIOSYNTHESIS TRIFUNCTIONAL PROTEIN"/>
    <property type="match status" value="1"/>
</dbReference>
<dbReference type="InterPro" id="IPR001692">
    <property type="entry name" value="Histidinol_DH_CS"/>
</dbReference>
<comment type="cofactor">
    <cofactor evidence="8 13">
        <name>Zn(2+)</name>
        <dbReference type="ChEBI" id="CHEBI:29105"/>
    </cofactor>
    <text evidence="8 13">Binds 1 zinc ion per subunit.</text>
</comment>
<dbReference type="Pfam" id="PF00815">
    <property type="entry name" value="Histidinol_dh"/>
    <property type="match status" value="1"/>
</dbReference>
<dbReference type="FunFam" id="3.40.50.1980:FF:000026">
    <property type="entry name" value="Histidinol dehydrogenase"/>
    <property type="match status" value="1"/>
</dbReference>
<gene>
    <name evidence="8 15" type="primary">hisD</name>
    <name evidence="15" type="ORF">CLIT_11c01300</name>
</gene>
<dbReference type="GO" id="GO:0004399">
    <property type="term" value="F:histidinol dehydrogenase activity"/>
    <property type="evidence" value="ECO:0007669"/>
    <property type="project" value="UniProtKB-UniRule"/>
</dbReference>
<comment type="catalytic activity">
    <reaction evidence="7 8">
        <text>L-histidinol + 2 NAD(+) + H2O = L-histidine + 2 NADH + 3 H(+)</text>
        <dbReference type="Rhea" id="RHEA:20641"/>
        <dbReference type="ChEBI" id="CHEBI:15377"/>
        <dbReference type="ChEBI" id="CHEBI:15378"/>
        <dbReference type="ChEBI" id="CHEBI:57540"/>
        <dbReference type="ChEBI" id="CHEBI:57595"/>
        <dbReference type="ChEBI" id="CHEBI:57699"/>
        <dbReference type="ChEBI" id="CHEBI:57945"/>
        <dbReference type="EC" id="1.1.1.23"/>
    </reaction>
</comment>
<protein>
    <recommendedName>
        <fullName evidence="3 8">Histidinol dehydrogenase</fullName>
        <shortName evidence="8">HDH</shortName>
        <ecNumber evidence="3 8">1.1.1.23</ecNumber>
    </recommendedName>
</protein>
<dbReference type="PIRSF" id="PIRSF000099">
    <property type="entry name" value="Histidinol_dh"/>
    <property type="match status" value="1"/>
</dbReference>
<keyword evidence="8" id="KW-0028">Amino-acid biosynthesis</keyword>
<feature type="binding site" evidence="8 13">
    <location>
        <position position="419"/>
    </location>
    <ligand>
        <name>Zn(2+)</name>
        <dbReference type="ChEBI" id="CHEBI:29105"/>
    </ligand>
</feature>
<keyword evidence="8" id="KW-0368">Histidine biosynthesis</keyword>
<dbReference type="UniPathway" id="UPA00031">
    <property type="reaction ID" value="UER00014"/>
</dbReference>
<dbReference type="CDD" id="cd06572">
    <property type="entry name" value="Histidinol_dh"/>
    <property type="match status" value="1"/>
</dbReference>
<dbReference type="AlphaFoldDB" id="A0A069RDL9"/>
<feature type="binding site" evidence="8 12">
    <location>
        <position position="261"/>
    </location>
    <ligand>
        <name>substrate</name>
    </ligand>
</feature>
<feature type="binding site" evidence="8 12">
    <location>
        <position position="414"/>
    </location>
    <ligand>
        <name>substrate</name>
    </ligand>
</feature>
<keyword evidence="8 11" id="KW-0520">NAD</keyword>
<dbReference type="GO" id="GO:0008270">
    <property type="term" value="F:zinc ion binding"/>
    <property type="evidence" value="ECO:0007669"/>
    <property type="project" value="UniProtKB-UniRule"/>
</dbReference>
<keyword evidence="16" id="KW-1185">Reference proteome</keyword>
<feature type="binding site" evidence="8 12">
    <location>
        <position position="236"/>
    </location>
    <ligand>
        <name>substrate</name>
    </ligand>
</feature>
<dbReference type="SUPFAM" id="SSF53720">
    <property type="entry name" value="ALDH-like"/>
    <property type="match status" value="1"/>
</dbReference>
<dbReference type="PRINTS" id="PR00083">
    <property type="entry name" value="HOLDHDRGNASE"/>
</dbReference>
<evidence type="ECO:0000256" key="9">
    <source>
        <dbReference type="PIRNR" id="PIRNR000099"/>
    </source>
</evidence>
<evidence type="ECO:0000256" key="4">
    <source>
        <dbReference type="ARBA" id="ARBA00022723"/>
    </source>
</evidence>
<dbReference type="GO" id="GO:0000105">
    <property type="term" value="P:L-histidine biosynthetic process"/>
    <property type="evidence" value="ECO:0007669"/>
    <property type="project" value="UniProtKB-UniRule"/>
</dbReference>
<feature type="binding site" evidence="8 12">
    <location>
        <position position="327"/>
    </location>
    <ligand>
        <name>substrate</name>
    </ligand>
</feature>
<dbReference type="GO" id="GO:0051287">
    <property type="term" value="F:NAD binding"/>
    <property type="evidence" value="ECO:0007669"/>
    <property type="project" value="InterPro"/>
</dbReference>
<feature type="binding site" evidence="8 13">
    <location>
        <position position="258"/>
    </location>
    <ligand>
        <name>Zn(2+)</name>
        <dbReference type="ChEBI" id="CHEBI:29105"/>
    </ligand>
</feature>
<feature type="binding site" evidence="8 13">
    <location>
        <position position="360"/>
    </location>
    <ligand>
        <name>Zn(2+)</name>
        <dbReference type="ChEBI" id="CHEBI:29105"/>
    </ligand>
</feature>
<evidence type="ECO:0000313" key="16">
    <source>
        <dbReference type="Proteomes" id="UP000027946"/>
    </source>
</evidence>
<dbReference type="PANTHER" id="PTHR21256">
    <property type="entry name" value="HISTIDINOL DEHYDROGENASE HDH"/>
    <property type="match status" value="1"/>
</dbReference>
<dbReference type="Gene3D" id="1.20.5.1300">
    <property type="match status" value="1"/>
</dbReference>
<dbReference type="InterPro" id="IPR022695">
    <property type="entry name" value="Histidinol_DH_monofunct"/>
</dbReference>
<keyword evidence="6 8" id="KW-0560">Oxidoreductase</keyword>
<dbReference type="EMBL" id="JJMM01000011">
    <property type="protein sequence ID" value="KDR95101.1"/>
    <property type="molecule type" value="Genomic_DNA"/>
</dbReference>
<evidence type="ECO:0000256" key="3">
    <source>
        <dbReference type="ARBA" id="ARBA00012965"/>
    </source>
</evidence>
<dbReference type="FunFam" id="3.40.50.1980:FF:000001">
    <property type="entry name" value="Histidinol dehydrogenase"/>
    <property type="match status" value="1"/>
</dbReference>
<feature type="binding site" evidence="8 12">
    <location>
        <position position="360"/>
    </location>
    <ligand>
        <name>substrate</name>
    </ligand>
</feature>
<dbReference type="HAMAP" id="MF_01024">
    <property type="entry name" value="HisD"/>
    <property type="match status" value="1"/>
</dbReference>
<dbReference type="Gene3D" id="3.40.50.1980">
    <property type="entry name" value="Nitrogenase molybdenum iron protein domain"/>
    <property type="match status" value="2"/>
</dbReference>
<evidence type="ECO:0000256" key="2">
    <source>
        <dbReference type="ARBA" id="ARBA00010178"/>
    </source>
</evidence>
<dbReference type="InterPro" id="IPR012131">
    <property type="entry name" value="Hstdl_DH"/>
</dbReference>
<dbReference type="NCBIfam" id="TIGR00069">
    <property type="entry name" value="hisD"/>
    <property type="match status" value="1"/>
</dbReference>
<evidence type="ECO:0000256" key="13">
    <source>
        <dbReference type="PIRSR" id="PIRSR000099-4"/>
    </source>
</evidence>
<name>A0A069RDL9_PEPLI</name>
<evidence type="ECO:0000256" key="12">
    <source>
        <dbReference type="PIRSR" id="PIRSR000099-3"/>
    </source>
</evidence>
<dbReference type="RefSeq" id="WP_038265043.1">
    <property type="nucleotide sequence ID" value="NZ_FSRH01000002.1"/>
</dbReference>
<feature type="binding site" evidence="8 11">
    <location>
        <position position="190"/>
    </location>
    <ligand>
        <name>NAD(+)</name>
        <dbReference type="ChEBI" id="CHEBI:57540"/>
    </ligand>
</feature>
<evidence type="ECO:0000256" key="7">
    <source>
        <dbReference type="ARBA" id="ARBA00049489"/>
    </source>
</evidence>
<evidence type="ECO:0000256" key="14">
    <source>
        <dbReference type="RuleBase" id="RU004175"/>
    </source>
</evidence>
<feature type="binding site" evidence="8 13">
    <location>
        <position position="261"/>
    </location>
    <ligand>
        <name>Zn(2+)</name>
        <dbReference type="ChEBI" id="CHEBI:29105"/>
    </ligand>
</feature>
<dbReference type="InterPro" id="IPR016161">
    <property type="entry name" value="Ald_DH/histidinol_DH"/>
</dbReference>